<name>A0A974C068_XENLA</name>
<sequence length="137" mass="15953">PSVQIHYDSVENQWLTSCFKIHHVEIADSAEIKHHCTSLRKHINECYSELVYNPEGTMEILDVDEQANAYDSGVYAIANAFEFLCGGNPIYKYEQKKMRRHLIRCFNRRKFTAFPKKTDACVVDQEPEVHQANFMPL</sequence>
<dbReference type="PANTHER" id="PTHR34718">
    <property type="entry name" value="PHD-TYPE DOMAIN-CONTAINING PROTEIN"/>
    <property type="match status" value="1"/>
</dbReference>
<dbReference type="PANTHER" id="PTHR34718:SF2">
    <property type="entry name" value="PHD-TYPE DOMAIN-CONTAINING PROTEIN"/>
    <property type="match status" value="1"/>
</dbReference>
<proteinExistence type="predicted"/>
<evidence type="ECO:0000313" key="1">
    <source>
        <dbReference type="EMBL" id="OCT64184.1"/>
    </source>
</evidence>
<reference evidence="2" key="1">
    <citation type="journal article" date="2016" name="Nature">
        <title>Genome evolution in the allotetraploid frog Xenopus laevis.</title>
        <authorList>
            <person name="Session A.M."/>
            <person name="Uno Y."/>
            <person name="Kwon T."/>
            <person name="Chapman J.A."/>
            <person name="Toyoda A."/>
            <person name="Takahashi S."/>
            <person name="Fukui A."/>
            <person name="Hikosaka A."/>
            <person name="Suzuki A."/>
            <person name="Kondo M."/>
            <person name="van Heeringen S.J."/>
            <person name="Quigley I."/>
            <person name="Heinz S."/>
            <person name="Ogino H."/>
            <person name="Ochi H."/>
            <person name="Hellsten U."/>
            <person name="Lyons J.B."/>
            <person name="Simakov O."/>
            <person name="Putnam N."/>
            <person name="Stites J."/>
            <person name="Kuroki Y."/>
            <person name="Tanaka T."/>
            <person name="Michiue T."/>
            <person name="Watanabe M."/>
            <person name="Bogdanovic O."/>
            <person name="Lister R."/>
            <person name="Georgiou G."/>
            <person name="Paranjpe S.S."/>
            <person name="van Kruijsbergen I."/>
            <person name="Shu S."/>
            <person name="Carlson J."/>
            <person name="Kinoshita T."/>
            <person name="Ohta Y."/>
            <person name="Mawaribuchi S."/>
            <person name="Jenkins J."/>
            <person name="Grimwood J."/>
            <person name="Schmutz J."/>
            <person name="Mitros T."/>
            <person name="Mozaffari S.V."/>
            <person name="Suzuki Y."/>
            <person name="Haramoto Y."/>
            <person name="Yamamoto T.S."/>
            <person name="Takagi C."/>
            <person name="Heald R."/>
            <person name="Miller K."/>
            <person name="Haudenschild C."/>
            <person name="Kitzman J."/>
            <person name="Nakayama T."/>
            <person name="Izutsu Y."/>
            <person name="Robert J."/>
            <person name="Fortriede J."/>
            <person name="Burns K."/>
            <person name="Lotay V."/>
            <person name="Karimi K."/>
            <person name="Yasuoka Y."/>
            <person name="Dichmann D.S."/>
            <person name="Flajnik M.F."/>
            <person name="Houston D.W."/>
            <person name="Shendure J."/>
            <person name="DuPasquier L."/>
            <person name="Vize P.D."/>
            <person name="Zorn A.M."/>
            <person name="Ito M."/>
            <person name="Marcotte E.M."/>
            <person name="Wallingford J.B."/>
            <person name="Ito Y."/>
            <person name="Asashima M."/>
            <person name="Ueno N."/>
            <person name="Matsuda Y."/>
            <person name="Veenstra G.J."/>
            <person name="Fujiyama A."/>
            <person name="Harland R.M."/>
            <person name="Taira M."/>
            <person name="Rokhsar D.S."/>
        </authorList>
    </citation>
    <scope>NUCLEOTIDE SEQUENCE [LARGE SCALE GENOMIC DNA]</scope>
    <source>
        <strain evidence="2">J</strain>
    </source>
</reference>
<organism evidence="1 2">
    <name type="scientific">Xenopus laevis</name>
    <name type="common">African clawed frog</name>
    <dbReference type="NCBI Taxonomy" id="8355"/>
    <lineage>
        <taxon>Eukaryota</taxon>
        <taxon>Metazoa</taxon>
        <taxon>Chordata</taxon>
        <taxon>Craniata</taxon>
        <taxon>Vertebrata</taxon>
        <taxon>Euteleostomi</taxon>
        <taxon>Amphibia</taxon>
        <taxon>Batrachia</taxon>
        <taxon>Anura</taxon>
        <taxon>Pipoidea</taxon>
        <taxon>Pipidae</taxon>
        <taxon>Xenopodinae</taxon>
        <taxon>Xenopus</taxon>
        <taxon>Xenopus</taxon>
    </lineage>
</organism>
<dbReference type="InterPro" id="IPR038765">
    <property type="entry name" value="Papain-like_cys_pep_sf"/>
</dbReference>
<dbReference type="SUPFAM" id="SSF54001">
    <property type="entry name" value="Cysteine proteinases"/>
    <property type="match status" value="1"/>
</dbReference>
<feature type="non-terminal residue" evidence="1">
    <location>
        <position position="1"/>
    </location>
</feature>
<evidence type="ECO:0000313" key="2">
    <source>
        <dbReference type="Proteomes" id="UP000694892"/>
    </source>
</evidence>
<accession>A0A974C068</accession>
<dbReference type="EMBL" id="CM004482">
    <property type="protein sequence ID" value="OCT64184.1"/>
    <property type="molecule type" value="Genomic_DNA"/>
</dbReference>
<protein>
    <submittedName>
        <fullName evidence="1">Uncharacterized protein</fullName>
    </submittedName>
</protein>
<dbReference type="AlphaFoldDB" id="A0A974C068"/>
<dbReference type="Proteomes" id="UP000694892">
    <property type="component" value="Chromosome 9_10L"/>
</dbReference>
<gene>
    <name evidence="1" type="ORF">XELAEV_18045285mg</name>
</gene>